<dbReference type="Pfam" id="PF17147">
    <property type="entry name" value="PFOR_II"/>
    <property type="match status" value="1"/>
</dbReference>
<dbReference type="CDD" id="cd07034">
    <property type="entry name" value="TPP_PYR_PFOR_IOR-alpha_like"/>
    <property type="match status" value="1"/>
</dbReference>
<dbReference type="InterPro" id="IPR052368">
    <property type="entry name" value="2-oxoacid_oxidoreductase"/>
</dbReference>
<organism evidence="5 6">
    <name type="scientific">Candidatus Edwardsbacteria bacterium GWF2_54_11</name>
    <dbReference type="NCBI Taxonomy" id="1817851"/>
    <lineage>
        <taxon>Bacteria</taxon>
        <taxon>Candidatus Edwardsiibacteriota</taxon>
    </lineage>
</organism>
<dbReference type="PANTHER" id="PTHR43088:SF1">
    <property type="entry name" value="SUBUNIT OF PYRUVATE:FLAVODOXIN OXIDOREDUCTASE"/>
    <property type="match status" value="1"/>
</dbReference>
<dbReference type="Proteomes" id="UP000177230">
    <property type="component" value="Unassembled WGS sequence"/>
</dbReference>
<accession>A0A1F5RIY4</accession>
<gene>
    <name evidence="5" type="ORF">A2024_10110</name>
</gene>
<evidence type="ECO:0000313" key="5">
    <source>
        <dbReference type="EMBL" id="OGF14334.1"/>
    </source>
</evidence>
<evidence type="ECO:0000259" key="4">
    <source>
        <dbReference type="Pfam" id="PF17147"/>
    </source>
</evidence>
<evidence type="ECO:0000256" key="2">
    <source>
        <dbReference type="SAM" id="MobiDB-lite"/>
    </source>
</evidence>
<dbReference type="InterPro" id="IPR029061">
    <property type="entry name" value="THDP-binding"/>
</dbReference>
<reference evidence="5 6" key="1">
    <citation type="journal article" date="2016" name="Nat. Commun.">
        <title>Thousands of microbial genomes shed light on interconnected biogeochemical processes in an aquifer system.</title>
        <authorList>
            <person name="Anantharaman K."/>
            <person name="Brown C.T."/>
            <person name="Hug L.A."/>
            <person name="Sharon I."/>
            <person name="Castelle C.J."/>
            <person name="Probst A.J."/>
            <person name="Thomas B.C."/>
            <person name="Singh A."/>
            <person name="Wilkins M.J."/>
            <person name="Karaoz U."/>
            <person name="Brodie E.L."/>
            <person name="Williams K.H."/>
            <person name="Hubbard S.S."/>
            <person name="Banfield J.F."/>
        </authorList>
    </citation>
    <scope>NUCLEOTIDE SEQUENCE [LARGE SCALE GENOMIC DNA]</scope>
</reference>
<dbReference type="Gene3D" id="3.40.50.920">
    <property type="match status" value="1"/>
</dbReference>
<protein>
    <submittedName>
        <fullName evidence="5">3-methyl-2-oxobutanoate dehydrogenase subunit VorB</fullName>
    </submittedName>
</protein>
<dbReference type="InterPro" id="IPR009014">
    <property type="entry name" value="Transketo_C/PFOR_II"/>
</dbReference>
<dbReference type="GO" id="GO:0016491">
    <property type="term" value="F:oxidoreductase activity"/>
    <property type="evidence" value="ECO:0007669"/>
    <property type="project" value="UniProtKB-KW"/>
</dbReference>
<dbReference type="InterPro" id="IPR002880">
    <property type="entry name" value="Pyrv_Fd/Flavodoxin_OxRdtase_N"/>
</dbReference>
<dbReference type="SUPFAM" id="SSF52922">
    <property type="entry name" value="TK C-terminal domain-like"/>
    <property type="match status" value="1"/>
</dbReference>
<evidence type="ECO:0000259" key="3">
    <source>
        <dbReference type="Pfam" id="PF01855"/>
    </source>
</evidence>
<dbReference type="Gene3D" id="3.40.50.970">
    <property type="match status" value="1"/>
</dbReference>
<proteinExistence type="predicted"/>
<feature type="region of interest" description="Disordered" evidence="2">
    <location>
        <begin position="364"/>
        <end position="412"/>
    </location>
</feature>
<keyword evidence="1" id="KW-0560">Oxidoreductase</keyword>
<feature type="compositionally biased region" description="Basic residues" evidence="2">
    <location>
        <begin position="367"/>
        <end position="379"/>
    </location>
</feature>
<dbReference type="NCBIfam" id="NF005507">
    <property type="entry name" value="PRK07119.1"/>
    <property type="match status" value="1"/>
</dbReference>
<dbReference type="PANTHER" id="PTHR43088">
    <property type="entry name" value="SUBUNIT OF PYRUVATE:FLAVODOXIN OXIDOREDUCTASE-RELATED"/>
    <property type="match status" value="1"/>
</dbReference>
<dbReference type="Pfam" id="PF01855">
    <property type="entry name" value="POR_N"/>
    <property type="match status" value="1"/>
</dbReference>
<evidence type="ECO:0000313" key="6">
    <source>
        <dbReference type="Proteomes" id="UP000177230"/>
    </source>
</evidence>
<dbReference type="SUPFAM" id="SSF52518">
    <property type="entry name" value="Thiamin diphosphate-binding fold (THDP-binding)"/>
    <property type="match status" value="1"/>
</dbReference>
<feature type="compositionally biased region" description="Low complexity" evidence="2">
    <location>
        <begin position="380"/>
        <end position="389"/>
    </location>
</feature>
<dbReference type="EMBL" id="MFFM01000003">
    <property type="protein sequence ID" value="OGF14334.1"/>
    <property type="molecule type" value="Genomic_DNA"/>
</dbReference>
<feature type="compositionally biased region" description="Basic residues" evidence="2">
    <location>
        <begin position="390"/>
        <end position="412"/>
    </location>
</feature>
<evidence type="ECO:0000256" key="1">
    <source>
        <dbReference type="ARBA" id="ARBA00023002"/>
    </source>
</evidence>
<dbReference type="AlphaFoldDB" id="A0A1F5RIY4"/>
<feature type="domain" description="Pyruvate flavodoxin/ferredoxin oxidoreductase pyrimidine binding" evidence="3">
    <location>
        <begin position="15"/>
        <end position="185"/>
    </location>
</feature>
<name>A0A1F5RIY4_9BACT</name>
<comment type="caution">
    <text evidence="5">The sequence shown here is derived from an EMBL/GenBank/DDBJ whole genome shotgun (WGS) entry which is preliminary data.</text>
</comment>
<dbReference type="InterPro" id="IPR033412">
    <property type="entry name" value="PFOR_II"/>
</dbReference>
<feature type="domain" description="Pyruvate:ferredoxin oxidoreductase core" evidence="4">
    <location>
        <begin position="249"/>
        <end position="335"/>
    </location>
</feature>
<sequence>MGEKILMKGNEALAEGAVLAGCRFFSGYPITPQNEVPEYMSWRLPEAGGTFVQAESEVSAINMIYGAAATGIRTMTSSSSPGISLKQEGISYCAGADLPIFFANVVRGGPGLGNIAASQGDYYQSVKGGGHGDYHTIVLAPNSVDEMGNFPKKCYELAEKYRMPAMILADGILGQMMEPVEFKFTPVDPATLKKPDWSLGNAAGRKKRIVRSYDLREGELEKMNWARAKKFQEIEDREVQFEEKNIQDAQLVLVAYGTSSRIAAAAMKMARDKGLKVGLFRPITLWPFPKKQLAKLAQRVENFLVVEMSQGQFVDDVRLAVNGTAQVDLYARPAGIPSGEEVFAVVEKLYQSIKPALAAKKVEKIKPAKKAKTPKKAQPTKKSQPVKKSPPIKKKTVKIKTAKKSTKKGGRR</sequence>